<dbReference type="KEGG" id="nec:KGD82_00770"/>
<evidence type="ECO:0000313" key="3">
    <source>
        <dbReference type="EMBL" id="QVJ01684.1"/>
    </source>
</evidence>
<dbReference type="RefSeq" id="WP_431873166.1">
    <property type="nucleotide sequence ID" value="NZ_CBDRIY010000068.1"/>
</dbReference>
<dbReference type="Gene3D" id="3.75.10.10">
    <property type="entry name" value="L-arginine/glycine Amidinotransferase, Chain A"/>
    <property type="match status" value="1"/>
</dbReference>
<evidence type="ECO:0000313" key="4">
    <source>
        <dbReference type="Proteomes" id="UP000682416"/>
    </source>
</evidence>
<dbReference type="PANTHER" id="PTHR10488">
    <property type="entry name" value="GLYCINE AMIDINOTRANSFERASE, MITOCHONDRIAL"/>
    <property type="match status" value="1"/>
</dbReference>
<comment type="similarity">
    <text evidence="1">Belongs to the amidinotransferase family.</text>
</comment>
<keyword evidence="2" id="KW-0808">Transferase</keyword>
<name>A0A975QKQ4_9ACTN</name>
<sequence length="323" mass="35205">MPEVRVDDEFATLRTVIVSRSELGLPDTPPETWDTDFLGPDVARAATPGADLDRDLPDLARALRRERGELSALLESHGVEVLHPRPLTAHEKEAAQGRGYANFFVRDPLVTIGNLVIEGSLRFPYRRGEVLPVRDLLRERVDPADSVHVAVPAPEVPEPGDASLGEGPFLEGGDVLVLGRRILVGVSGLATNTAGVSWLRKFLAPHGYTVETVRLHPRMLHLDCALGLVREGLMIVCEEALLDGVPESLRSWRSVPVSFDQATALATNGLPLSPDTYVTDPEFTDVGERLEALGVRVEYVDLRATRSLGGAFRCSTQPLLRHG</sequence>
<keyword evidence="4" id="KW-1185">Reference proteome</keyword>
<dbReference type="InterPro" id="IPR033195">
    <property type="entry name" value="AmidinoTrfase"/>
</dbReference>
<reference evidence="3" key="1">
    <citation type="submission" date="2021-05" db="EMBL/GenBank/DDBJ databases">
        <authorList>
            <person name="Kaiqin L."/>
            <person name="Jian G."/>
        </authorList>
    </citation>
    <scope>NUCLEOTIDE SEQUENCE</scope>
    <source>
        <strain evidence="3">HDS5</strain>
    </source>
</reference>
<dbReference type="Proteomes" id="UP000682416">
    <property type="component" value="Chromosome"/>
</dbReference>
<organism evidence="3 4">
    <name type="scientific">Nocardiopsis eucommiae</name>
    <dbReference type="NCBI Taxonomy" id="2831970"/>
    <lineage>
        <taxon>Bacteria</taxon>
        <taxon>Bacillati</taxon>
        <taxon>Actinomycetota</taxon>
        <taxon>Actinomycetes</taxon>
        <taxon>Streptosporangiales</taxon>
        <taxon>Nocardiopsidaceae</taxon>
        <taxon>Nocardiopsis</taxon>
    </lineage>
</organism>
<evidence type="ECO:0000256" key="2">
    <source>
        <dbReference type="ARBA" id="ARBA00022679"/>
    </source>
</evidence>
<evidence type="ECO:0000256" key="1">
    <source>
        <dbReference type="ARBA" id="ARBA00006943"/>
    </source>
</evidence>
<gene>
    <name evidence="3" type="ORF">KGD82_00770</name>
</gene>
<dbReference type="SUPFAM" id="SSF55909">
    <property type="entry name" value="Pentein"/>
    <property type="match status" value="1"/>
</dbReference>
<dbReference type="EMBL" id="CP074402">
    <property type="protein sequence ID" value="QVJ01684.1"/>
    <property type="molecule type" value="Genomic_DNA"/>
</dbReference>
<proteinExistence type="inferred from homology"/>
<dbReference type="AlphaFoldDB" id="A0A975QKQ4"/>
<accession>A0A975QKQ4</accession>
<dbReference type="PANTHER" id="PTHR10488:SF1">
    <property type="entry name" value="GLYCINE AMIDINOTRANSFERASE, MITOCHONDRIAL"/>
    <property type="match status" value="1"/>
</dbReference>
<dbReference type="GO" id="GO:0015067">
    <property type="term" value="F:amidinotransferase activity"/>
    <property type="evidence" value="ECO:0007669"/>
    <property type="project" value="InterPro"/>
</dbReference>
<protein>
    <submittedName>
        <fullName evidence="3">Amidinotransferase</fullName>
    </submittedName>
</protein>